<evidence type="ECO:0000313" key="3">
    <source>
        <dbReference type="WBParaSite" id="PDA_v2.g8376.t1"/>
    </source>
</evidence>
<reference evidence="3" key="1">
    <citation type="submission" date="2022-11" db="UniProtKB">
        <authorList>
            <consortium name="WormBaseParasite"/>
        </authorList>
    </citation>
    <scope>IDENTIFICATION</scope>
</reference>
<feature type="chain" id="PRO_5037018606" evidence="1">
    <location>
        <begin position="24"/>
        <end position="97"/>
    </location>
</feature>
<dbReference type="AlphaFoldDB" id="A0A914QWD3"/>
<feature type="signal peptide" evidence="1">
    <location>
        <begin position="1"/>
        <end position="23"/>
    </location>
</feature>
<keyword evidence="2" id="KW-1185">Reference proteome</keyword>
<evidence type="ECO:0000256" key="1">
    <source>
        <dbReference type="SAM" id="SignalP"/>
    </source>
</evidence>
<dbReference type="WBParaSite" id="PDA_v2.g8376.t1">
    <property type="protein sequence ID" value="PDA_v2.g8376.t1"/>
    <property type="gene ID" value="PDA_v2.g8376"/>
</dbReference>
<keyword evidence="1" id="KW-0732">Signal</keyword>
<evidence type="ECO:0000313" key="2">
    <source>
        <dbReference type="Proteomes" id="UP000887578"/>
    </source>
</evidence>
<proteinExistence type="predicted"/>
<protein>
    <submittedName>
        <fullName evidence="3">Uncharacterized protein</fullName>
    </submittedName>
</protein>
<accession>A0A914QWD3</accession>
<name>A0A914QWD3_9BILA</name>
<sequence length="97" mass="11096">MRFFLILLSLFFIVVVFVDHSFGQNNCQKKDLSVGARTNGKNDKYVIEFETGDCIYTQGRIIGGDNIRLMTVEEKATVQKYLDGKLDLQNLPYFCSC</sequence>
<organism evidence="2 3">
    <name type="scientific">Panagrolaimus davidi</name>
    <dbReference type="NCBI Taxonomy" id="227884"/>
    <lineage>
        <taxon>Eukaryota</taxon>
        <taxon>Metazoa</taxon>
        <taxon>Ecdysozoa</taxon>
        <taxon>Nematoda</taxon>
        <taxon>Chromadorea</taxon>
        <taxon>Rhabditida</taxon>
        <taxon>Tylenchina</taxon>
        <taxon>Panagrolaimomorpha</taxon>
        <taxon>Panagrolaimoidea</taxon>
        <taxon>Panagrolaimidae</taxon>
        <taxon>Panagrolaimus</taxon>
    </lineage>
</organism>
<dbReference type="Proteomes" id="UP000887578">
    <property type="component" value="Unplaced"/>
</dbReference>